<accession>A0ACD1DT90</accession>
<dbReference type="EMBL" id="CP074691">
    <property type="protein sequence ID" value="QVL35380.1"/>
    <property type="molecule type" value="Genomic_DNA"/>
</dbReference>
<sequence length="219" mass="23376">MPFVVAVSGFKDSGKTTLCVELVERLKERGVDVAFIKHSCESPLSGASTDSGRILMRGVPALLWSDEGVRLERAGDLSLEEIVYRFFPAVDIVLVEGAKSLPLPRIWVAPGGGVPEAVSGVIARYDRARSESRPEERLFGSEGVEALASLLFDRWRRAEPTGVALYGGTRRIPAKAFVADFLAGGVKGMVRALKGGEDLAQGLTLFIGREEAGDGGEGS</sequence>
<evidence type="ECO:0000313" key="1">
    <source>
        <dbReference type="EMBL" id="QVL35380.1"/>
    </source>
</evidence>
<keyword evidence="2" id="KW-1185">Reference proteome</keyword>
<dbReference type="Proteomes" id="UP000682204">
    <property type="component" value="Chromosome"/>
</dbReference>
<name>A0ACD1DT90_9BACT</name>
<proteinExistence type="predicted"/>
<gene>
    <name evidence="1" type="ORF">KIH16_09215</name>
</gene>
<organism evidence="1 2">
    <name type="scientific">Aminirod propionatiphilus</name>
    <dbReference type="NCBI Taxonomy" id="3415223"/>
    <lineage>
        <taxon>Bacteria</taxon>
        <taxon>Thermotogati</taxon>
        <taxon>Synergistota</taxon>
        <taxon>Synergistia</taxon>
        <taxon>Synergistales</taxon>
        <taxon>Aminiphilaceae</taxon>
        <taxon>Aminirod</taxon>
    </lineage>
</organism>
<evidence type="ECO:0000313" key="2">
    <source>
        <dbReference type="Proteomes" id="UP000682204"/>
    </source>
</evidence>
<reference evidence="1" key="1">
    <citation type="submission" date="2021-05" db="EMBL/GenBank/DDBJ databases">
        <title>An isolated secondary fermenter in methanogenic hydrocarbon-degrading communities.</title>
        <authorList>
            <person name="Liu Y.-F."/>
            <person name="Liu Z.-l."/>
        </authorList>
    </citation>
    <scope>NUCLEOTIDE SEQUENCE</scope>
    <source>
        <strain evidence="1">L-13</strain>
    </source>
</reference>
<protein>
    <submittedName>
        <fullName evidence="1">Molybdopterin-guanine dinucleotide biosynthesis protein MobB</fullName>
    </submittedName>
</protein>